<dbReference type="InterPro" id="IPR026315">
    <property type="entry name" value="Oaf"/>
</dbReference>
<gene>
    <name evidence="1" type="ORF">YQE_12569</name>
</gene>
<accession>N6SST5</accession>
<feature type="non-terminal residue" evidence="1">
    <location>
        <position position="1"/>
    </location>
</feature>
<dbReference type="PANTHER" id="PTHR13423:SF2">
    <property type="entry name" value="OUT AT FIRST PROTEIN HOMOLOG"/>
    <property type="match status" value="1"/>
</dbReference>
<sequence>MQICEYSFWLQEVQILKSLILGEEERGQSQYQVMCFIFHFPKNSFISSDAMSKLRQKNPSTVRTPEEDHGRLNHTMDYSVVLKHSHVISPFIKDICAEAGQASYTRYEDIMKWSNIHEFMHICEYSFWLQEVHIMKSLILGEEERGQSQYQVMCFISHFPKDSFISSDAMSKLRQKNPSTVRTPQEDLGRLNHTMDYSVVLKHSHIISPFIKDICAEAGQASYTLYKDIMKWSNIHGKRLFHEF</sequence>
<dbReference type="InterPro" id="IPR053894">
    <property type="entry name" value="OAF_N"/>
</dbReference>
<name>N6SST5_DENPD</name>
<dbReference type="HOGENOM" id="CLU_1139025_0_0_1"/>
<dbReference type="EMBL" id="KB741286">
    <property type="protein sequence ID" value="ENN70739.1"/>
    <property type="molecule type" value="Genomic_DNA"/>
</dbReference>
<dbReference type="Pfam" id="PF14941">
    <property type="entry name" value="OAF_N"/>
    <property type="match status" value="2"/>
</dbReference>
<proteinExistence type="predicted"/>
<dbReference type="OrthoDB" id="5947176at2759"/>
<reference evidence="1" key="1">
    <citation type="journal article" date="2013" name="Genome Biol.">
        <title>Draft genome of the mountain pine beetle, Dendroctonus ponderosae Hopkins, a major forest pest.</title>
        <authorList>
            <person name="Keeling C.I."/>
            <person name="Yuen M.M."/>
            <person name="Liao N.Y."/>
            <person name="Docking T.R."/>
            <person name="Chan S.K."/>
            <person name="Taylor G.A."/>
            <person name="Palmquist D.L."/>
            <person name="Jackman S.D."/>
            <person name="Nguyen A."/>
            <person name="Li M."/>
            <person name="Henderson H."/>
            <person name="Janes J.K."/>
            <person name="Zhao Y."/>
            <person name="Pandoh P."/>
            <person name="Moore R."/>
            <person name="Sperling F.A."/>
            <person name="Huber D.P."/>
            <person name="Birol I."/>
            <person name="Jones S.J."/>
            <person name="Bohlmann J."/>
        </authorList>
    </citation>
    <scope>NUCLEOTIDE SEQUENCE</scope>
</reference>
<organism evidence="1">
    <name type="scientific">Dendroctonus ponderosae</name>
    <name type="common">Mountain pine beetle</name>
    <dbReference type="NCBI Taxonomy" id="77166"/>
    <lineage>
        <taxon>Eukaryota</taxon>
        <taxon>Metazoa</taxon>
        <taxon>Ecdysozoa</taxon>
        <taxon>Arthropoda</taxon>
        <taxon>Hexapoda</taxon>
        <taxon>Insecta</taxon>
        <taxon>Pterygota</taxon>
        <taxon>Neoptera</taxon>
        <taxon>Endopterygota</taxon>
        <taxon>Coleoptera</taxon>
        <taxon>Polyphaga</taxon>
        <taxon>Cucujiformia</taxon>
        <taxon>Curculionidae</taxon>
        <taxon>Scolytinae</taxon>
        <taxon>Dendroctonus</taxon>
    </lineage>
</organism>
<dbReference type="AlphaFoldDB" id="N6SST5"/>
<dbReference type="PANTHER" id="PTHR13423">
    <property type="entry name" value="OUT AT FIRST"/>
    <property type="match status" value="1"/>
</dbReference>
<protein>
    <submittedName>
        <fullName evidence="1">Uncharacterized protein</fullName>
    </submittedName>
</protein>
<evidence type="ECO:0000313" key="1">
    <source>
        <dbReference type="EMBL" id="ENN70739.1"/>
    </source>
</evidence>